<reference evidence="2" key="2">
    <citation type="submission" date="2020-09" db="EMBL/GenBank/DDBJ databases">
        <authorList>
            <person name="Sun Q."/>
            <person name="Zhou Y."/>
        </authorList>
    </citation>
    <scope>NUCLEOTIDE SEQUENCE</scope>
    <source>
        <strain evidence="2">CGMCC 1.15448</strain>
    </source>
</reference>
<proteinExistence type="predicted"/>
<dbReference type="EMBL" id="BMJC01000003">
    <property type="protein sequence ID" value="GGB06351.1"/>
    <property type="molecule type" value="Genomic_DNA"/>
</dbReference>
<organism evidence="2 3">
    <name type="scientific">Puia dinghuensis</name>
    <dbReference type="NCBI Taxonomy" id="1792502"/>
    <lineage>
        <taxon>Bacteria</taxon>
        <taxon>Pseudomonadati</taxon>
        <taxon>Bacteroidota</taxon>
        <taxon>Chitinophagia</taxon>
        <taxon>Chitinophagales</taxon>
        <taxon>Chitinophagaceae</taxon>
        <taxon>Puia</taxon>
    </lineage>
</organism>
<keyword evidence="1" id="KW-1133">Transmembrane helix</keyword>
<name>A0A8J2UEG2_9BACT</name>
<feature type="transmembrane region" description="Helical" evidence="1">
    <location>
        <begin position="126"/>
        <end position="150"/>
    </location>
</feature>
<keyword evidence="1" id="KW-0812">Transmembrane</keyword>
<dbReference type="Proteomes" id="UP000607559">
    <property type="component" value="Unassembled WGS sequence"/>
</dbReference>
<evidence type="ECO:0000313" key="3">
    <source>
        <dbReference type="Proteomes" id="UP000607559"/>
    </source>
</evidence>
<feature type="transmembrane region" description="Helical" evidence="1">
    <location>
        <begin position="189"/>
        <end position="220"/>
    </location>
</feature>
<comment type="caution">
    <text evidence="2">The sequence shown here is derived from an EMBL/GenBank/DDBJ whole genome shotgun (WGS) entry which is preliminary data.</text>
</comment>
<feature type="transmembrane region" description="Helical" evidence="1">
    <location>
        <begin position="265"/>
        <end position="287"/>
    </location>
</feature>
<protein>
    <submittedName>
        <fullName evidence="2">Uncharacterized protein</fullName>
    </submittedName>
</protein>
<feature type="transmembrane region" description="Helical" evidence="1">
    <location>
        <begin position="329"/>
        <end position="351"/>
    </location>
</feature>
<sequence>MLKRLSLVALFTGSAQLTTLIALKYLAGSMDAGRLTALGDIDSLLNLIINLIGLGLLMSSVRDIAITKDWQLEVDKAQTARMTLSLCLIPAAAWSIYNHDYRIFLFAPIFALNADYALYGRSYPVLAACLAFARVLIPYIFVLIAAAMHSAYTVEIFLFSSVLVYLGSGLFIARFLGRPYWRRPSWKSLHLYWLSLGLGIASLSYYFIGLGLIPIVVYFYDDRVAAAAYVGCKVYMIFKGVLRIISQSFIKEMVSTEVQLQVDRLAGFAGFLFLAGVLFYPNSFIKLFLSKALEFDKRMLIILALAGLAASVLISYVNRAILEKRDRPYSVITGIATLASIAVCIILSFFLPSAASVFIAILVGELISMLGLVGLFRSKKDLILRSKIWLKYILLAAIPLGVRVCWGDSLLPFFAGMGLMGGAFLLVFHKRLRL</sequence>
<feature type="transmembrane region" description="Helical" evidence="1">
    <location>
        <begin position="156"/>
        <end position="177"/>
    </location>
</feature>
<feature type="transmembrane region" description="Helical" evidence="1">
    <location>
        <begin position="299"/>
        <end position="317"/>
    </location>
</feature>
<feature type="transmembrane region" description="Helical" evidence="1">
    <location>
        <begin position="357"/>
        <end position="376"/>
    </location>
</feature>
<keyword evidence="1" id="KW-0472">Membrane</keyword>
<feature type="transmembrane region" description="Helical" evidence="1">
    <location>
        <begin position="388"/>
        <end position="404"/>
    </location>
</feature>
<feature type="transmembrane region" description="Helical" evidence="1">
    <location>
        <begin position="226"/>
        <end position="245"/>
    </location>
</feature>
<reference evidence="2" key="1">
    <citation type="journal article" date="2014" name="Int. J. Syst. Evol. Microbiol.">
        <title>Complete genome sequence of Corynebacterium casei LMG S-19264T (=DSM 44701T), isolated from a smear-ripened cheese.</title>
        <authorList>
            <consortium name="US DOE Joint Genome Institute (JGI-PGF)"/>
            <person name="Walter F."/>
            <person name="Albersmeier A."/>
            <person name="Kalinowski J."/>
            <person name="Ruckert C."/>
        </authorList>
    </citation>
    <scope>NUCLEOTIDE SEQUENCE</scope>
    <source>
        <strain evidence="2">CGMCC 1.15448</strain>
    </source>
</reference>
<dbReference type="AlphaFoldDB" id="A0A8J2UEG2"/>
<accession>A0A8J2UEG2</accession>
<gene>
    <name evidence="2" type="ORF">GCM10011511_32200</name>
</gene>
<feature type="transmembrane region" description="Helical" evidence="1">
    <location>
        <begin position="41"/>
        <end position="58"/>
    </location>
</feature>
<dbReference type="RefSeq" id="WP_188933443.1">
    <property type="nucleotide sequence ID" value="NZ_BMJC01000003.1"/>
</dbReference>
<feature type="transmembrane region" description="Helical" evidence="1">
    <location>
        <begin position="410"/>
        <end position="428"/>
    </location>
</feature>
<evidence type="ECO:0000313" key="2">
    <source>
        <dbReference type="EMBL" id="GGB06351.1"/>
    </source>
</evidence>
<keyword evidence="3" id="KW-1185">Reference proteome</keyword>
<evidence type="ECO:0000256" key="1">
    <source>
        <dbReference type="SAM" id="Phobius"/>
    </source>
</evidence>